<accession>A0A1I8JMM5</accession>
<sequence length="65" mass="7254">MGQNKQSSDGKSNLTPSEFIVDTVKRNPVVVFQQDHLSPLRPGEVSVWPAESARYCYRTGQASRC</sequence>
<protein>
    <submittedName>
        <fullName evidence="2">Transposase</fullName>
    </submittedName>
</protein>
<evidence type="ECO:0000313" key="2">
    <source>
        <dbReference type="WBParaSite" id="snap_masked-unitig_10195-processed-gene-0.0-mRNA-1"/>
    </source>
</evidence>
<proteinExistence type="predicted"/>
<evidence type="ECO:0000313" key="1">
    <source>
        <dbReference type="Proteomes" id="UP000095280"/>
    </source>
</evidence>
<organism evidence="1 2">
    <name type="scientific">Macrostomum lignano</name>
    <dbReference type="NCBI Taxonomy" id="282301"/>
    <lineage>
        <taxon>Eukaryota</taxon>
        <taxon>Metazoa</taxon>
        <taxon>Spiralia</taxon>
        <taxon>Lophotrochozoa</taxon>
        <taxon>Platyhelminthes</taxon>
        <taxon>Rhabditophora</taxon>
        <taxon>Macrostomorpha</taxon>
        <taxon>Macrostomida</taxon>
        <taxon>Macrostomidae</taxon>
        <taxon>Macrostomum</taxon>
    </lineage>
</organism>
<reference evidence="2" key="1">
    <citation type="submission" date="2016-11" db="UniProtKB">
        <authorList>
            <consortium name="WormBaseParasite"/>
        </authorList>
    </citation>
    <scope>IDENTIFICATION</scope>
</reference>
<dbReference type="AlphaFoldDB" id="A0A1I8JMM5"/>
<name>A0A1I8JMM5_9PLAT</name>
<dbReference type="Proteomes" id="UP000095280">
    <property type="component" value="Unplaced"/>
</dbReference>
<dbReference type="WBParaSite" id="snap_masked-unitig_10195-processed-gene-0.0-mRNA-1">
    <property type="protein sequence ID" value="snap_masked-unitig_10195-processed-gene-0.0-mRNA-1"/>
    <property type="gene ID" value="snap_masked-unitig_10195-processed-gene-0.0"/>
</dbReference>
<keyword evidence="1" id="KW-1185">Reference proteome</keyword>